<feature type="coiled-coil region" evidence="1">
    <location>
        <begin position="89"/>
        <end position="162"/>
    </location>
</feature>
<dbReference type="Pfam" id="PF24481">
    <property type="entry name" value="CT398_CC"/>
    <property type="match status" value="1"/>
</dbReference>
<evidence type="ECO:0000259" key="2">
    <source>
        <dbReference type="Pfam" id="PF24481"/>
    </source>
</evidence>
<reference evidence="3" key="1">
    <citation type="submission" date="2018-05" db="EMBL/GenBank/DDBJ databases">
        <authorList>
            <person name="Lanie J.A."/>
            <person name="Ng W.-L."/>
            <person name="Kazmierczak K.M."/>
            <person name="Andrzejewski T.M."/>
            <person name="Davidsen T.M."/>
            <person name="Wayne K.J."/>
            <person name="Tettelin H."/>
            <person name="Glass J.I."/>
            <person name="Rusch D."/>
            <person name="Podicherti R."/>
            <person name="Tsui H.-C.T."/>
            <person name="Winkler M.E."/>
        </authorList>
    </citation>
    <scope>NUCLEOTIDE SEQUENCE</scope>
</reference>
<proteinExistence type="predicted"/>
<accession>A0A381UHE2</accession>
<dbReference type="AlphaFoldDB" id="A0A381UHE2"/>
<organism evidence="3">
    <name type="scientific">marine metagenome</name>
    <dbReference type="NCBI Taxonomy" id="408172"/>
    <lineage>
        <taxon>unclassified sequences</taxon>
        <taxon>metagenomes</taxon>
        <taxon>ecological metagenomes</taxon>
    </lineage>
</organism>
<dbReference type="Gene3D" id="1.10.287.1490">
    <property type="match status" value="1"/>
</dbReference>
<feature type="non-terminal residue" evidence="3">
    <location>
        <position position="168"/>
    </location>
</feature>
<evidence type="ECO:0000256" key="1">
    <source>
        <dbReference type="SAM" id="Coils"/>
    </source>
</evidence>
<feature type="domain" description="CT398-like coiled coil hairpin" evidence="2">
    <location>
        <begin position="10"/>
        <end position="165"/>
    </location>
</feature>
<dbReference type="EMBL" id="UINC01006443">
    <property type="protein sequence ID" value="SVA27560.1"/>
    <property type="molecule type" value="Genomic_DNA"/>
</dbReference>
<dbReference type="SUPFAM" id="SSF90257">
    <property type="entry name" value="Myosin rod fragments"/>
    <property type="match status" value="1"/>
</dbReference>
<keyword evidence="1" id="KW-0175">Coiled coil</keyword>
<sequence>MSVIQRIVSLQKIDSQLQDIAELLGDLPRKVDALKNEESALIKSVEDGKARIKELGLEISKFDGQMTDIRVKIEKHKDQLFLVTTNKQYDALQHEIDHLKAGLDDIEIKTLEFTEEQETLEERIKSEEENLETLSNDLIERREKLEVLMSESSEEKTKLELQRDKKRK</sequence>
<name>A0A381UHE2_9ZZZZ</name>
<protein>
    <recommendedName>
        <fullName evidence="2">CT398-like coiled coil hairpin domain-containing protein</fullName>
    </recommendedName>
</protein>
<dbReference type="InterPro" id="IPR056003">
    <property type="entry name" value="CT398_CC_hairpin"/>
</dbReference>
<evidence type="ECO:0000313" key="3">
    <source>
        <dbReference type="EMBL" id="SVA27560.1"/>
    </source>
</evidence>
<gene>
    <name evidence="3" type="ORF">METZ01_LOCUS80414</name>
</gene>